<sequence length="451" mass="50910">MQASRLSPVNNQIKSQFYMSSKKQSNKINCIRGMHDILPEQSPLWQFFENKVQTLLQSYAYSEIRMPVVESTDLFSRSIGEVTDIVEKEMYTFEDRNGDSLTLRPEGTASCVRAGIQHGLFYNQQQRLWYNGPMFRHERPQKGRYRQFHQIGVETYGMSGPDIDAELILLSARLWKELGLKDIRLELNTLGSSASRKAYREILVEYLSQHSDVLDEDSQRRLKTNPMRILDSKNPQMQAMIDAAPSLMDYLDEESSLHFKQLTSILDEAGVNYSINTRLVRGLDYYCKTVFEWVTDALGAQGTICAGGRYDGLVEQLGGRETPAAGFAMGIERILSLLEDSGRQMVNSVDVFVILQGDKAQLEGLPMVESIRNELPQLTIQTNCGGGSFKSQMKKADKSAARVALILGENEITSQSVGIKYLREKAEQKSVQRTALIDELSQLFSDSYSNG</sequence>
<evidence type="ECO:0000256" key="9">
    <source>
        <dbReference type="ARBA" id="ARBA00022917"/>
    </source>
</evidence>
<keyword evidence="7" id="KW-0547">Nucleotide-binding</keyword>
<evidence type="ECO:0000256" key="8">
    <source>
        <dbReference type="ARBA" id="ARBA00022840"/>
    </source>
</evidence>
<dbReference type="InterPro" id="IPR006195">
    <property type="entry name" value="aa-tRNA-synth_II"/>
</dbReference>
<dbReference type="CDD" id="cd00859">
    <property type="entry name" value="HisRS_anticodon"/>
    <property type="match status" value="1"/>
</dbReference>
<evidence type="ECO:0000256" key="2">
    <source>
        <dbReference type="ARBA" id="ARBA00008226"/>
    </source>
</evidence>
<evidence type="ECO:0000256" key="4">
    <source>
        <dbReference type="ARBA" id="ARBA00012815"/>
    </source>
</evidence>
<keyword evidence="5" id="KW-0963">Cytoplasm</keyword>
<dbReference type="InterPro" id="IPR033656">
    <property type="entry name" value="HisRS_anticodon"/>
</dbReference>
<evidence type="ECO:0000259" key="13">
    <source>
        <dbReference type="PROSITE" id="PS50862"/>
    </source>
</evidence>
<evidence type="ECO:0000256" key="1">
    <source>
        <dbReference type="ARBA" id="ARBA00004496"/>
    </source>
</evidence>
<proteinExistence type="inferred from homology"/>
<evidence type="ECO:0000256" key="11">
    <source>
        <dbReference type="ARBA" id="ARBA00030619"/>
    </source>
</evidence>
<dbReference type="NCBIfam" id="TIGR00442">
    <property type="entry name" value="hisS"/>
    <property type="match status" value="1"/>
</dbReference>
<protein>
    <recommendedName>
        <fullName evidence="4">histidine--tRNA ligase</fullName>
        <ecNumber evidence="4">6.1.1.21</ecNumber>
    </recommendedName>
    <alternativeName>
        <fullName evidence="11">Histidyl-tRNA synthetase</fullName>
    </alternativeName>
</protein>
<dbReference type="SUPFAM" id="SSF55681">
    <property type="entry name" value="Class II aaRS and biotin synthetases"/>
    <property type="match status" value="1"/>
</dbReference>
<dbReference type="InterPro" id="IPR004516">
    <property type="entry name" value="HisRS/HisZ"/>
</dbReference>
<keyword evidence="6 14" id="KW-0436">Ligase</keyword>
<dbReference type="GO" id="GO:0006427">
    <property type="term" value="P:histidyl-tRNA aminoacylation"/>
    <property type="evidence" value="ECO:0007669"/>
    <property type="project" value="InterPro"/>
</dbReference>
<dbReference type="SUPFAM" id="SSF52954">
    <property type="entry name" value="Class II aaRS ABD-related"/>
    <property type="match status" value="1"/>
</dbReference>
<keyword evidence="9" id="KW-0648">Protein biosynthesis</keyword>
<dbReference type="AlphaFoldDB" id="A0A3B0Y4P5"/>
<dbReference type="InterPro" id="IPR041715">
    <property type="entry name" value="HisRS-like_core"/>
</dbReference>
<evidence type="ECO:0000256" key="3">
    <source>
        <dbReference type="ARBA" id="ARBA00011738"/>
    </source>
</evidence>
<dbReference type="Gene3D" id="3.40.50.800">
    <property type="entry name" value="Anticodon-binding domain"/>
    <property type="match status" value="1"/>
</dbReference>
<dbReference type="HAMAP" id="MF_00127">
    <property type="entry name" value="His_tRNA_synth"/>
    <property type="match status" value="1"/>
</dbReference>
<dbReference type="FunFam" id="3.30.930.10:FF:000005">
    <property type="entry name" value="Histidine--tRNA ligase"/>
    <property type="match status" value="1"/>
</dbReference>
<dbReference type="Gene3D" id="3.30.930.10">
    <property type="entry name" value="Bira Bifunctional Protein, Domain 2"/>
    <property type="match status" value="1"/>
</dbReference>
<dbReference type="GO" id="GO:0005524">
    <property type="term" value="F:ATP binding"/>
    <property type="evidence" value="ECO:0007669"/>
    <property type="project" value="UniProtKB-KW"/>
</dbReference>
<dbReference type="PROSITE" id="PS50862">
    <property type="entry name" value="AA_TRNA_LIGASE_II"/>
    <property type="match status" value="1"/>
</dbReference>
<evidence type="ECO:0000256" key="7">
    <source>
        <dbReference type="ARBA" id="ARBA00022741"/>
    </source>
</evidence>
<reference evidence="14" key="1">
    <citation type="submission" date="2018-06" db="EMBL/GenBank/DDBJ databases">
        <authorList>
            <person name="Zhirakovskaya E."/>
        </authorList>
    </citation>
    <scope>NUCLEOTIDE SEQUENCE</scope>
</reference>
<comment type="subunit">
    <text evidence="3">Homodimer.</text>
</comment>
<accession>A0A3B0Y4P5</accession>
<comment type="similarity">
    <text evidence="2">Belongs to the class-II aminoacyl-tRNA synthetase family.</text>
</comment>
<comment type="catalytic activity">
    <reaction evidence="12">
        <text>tRNA(His) + L-histidine + ATP = L-histidyl-tRNA(His) + AMP + diphosphate + H(+)</text>
        <dbReference type="Rhea" id="RHEA:17313"/>
        <dbReference type="Rhea" id="RHEA-COMP:9665"/>
        <dbReference type="Rhea" id="RHEA-COMP:9689"/>
        <dbReference type="ChEBI" id="CHEBI:15378"/>
        <dbReference type="ChEBI" id="CHEBI:30616"/>
        <dbReference type="ChEBI" id="CHEBI:33019"/>
        <dbReference type="ChEBI" id="CHEBI:57595"/>
        <dbReference type="ChEBI" id="CHEBI:78442"/>
        <dbReference type="ChEBI" id="CHEBI:78527"/>
        <dbReference type="ChEBI" id="CHEBI:456215"/>
        <dbReference type="EC" id="6.1.1.21"/>
    </reaction>
</comment>
<name>A0A3B0Y4P5_9ZZZZ</name>
<dbReference type="Pfam" id="PF13393">
    <property type="entry name" value="tRNA-synt_His"/>
    <property type="match status" value="1"/>
</dbReference>
<dbReference type="InterPro" id="IPR036621">
    <property type="entry name" value="Anticodon-bd_dom_sf"/>
</dbReference>
<dbReference type="CDD" id="cd00773">
    <property type="entry name" value="HisRS-like_core"/>
    <property type="match status" value="1"/>
</dbReference>
<dbReference type="GO" id="GO:0004821">
    <property type="term" value="F:histidine-tRNA ligase activity"/>
    <property type="evidence" value="ECO:0007669"/>
    <property type="project" value="UniProtKB-EC"/>
</dbReference>
<keyword evidence="8" id="KW-0067">ATP-binding</keyword>
<evidence type="ECO:0000256" key="5">
    <source>
        <dbReference type="ARBA" id="ARBA00022490"/>
    </source>
</evidence>
<evidence type="ECO:0000256" key="10">
    <source>
        <dbReference type="ARBA" id="ARBA00023146"/>
    </source>
</evidence>
<gene>
    <name evidence="14" type="ORF">MNBD_GAMMA09-2200</name>
</gene>
<dbReference type="Pfam" id="PF03129">
    <property type="entry name" value="HGTP_anticodon"/>
    <property type="match status" value="1"/>
</dbReference>
<organism evidence="14">
    <name type="scientific">hydrothermal vent metagenome</name>
    <dbReference type="NCBI Taxonomy" id="652676"/>
    <lineage>
        <taxon>unclassified sequences</taxon>
        <taxon>metagenomes</taxon>
        <taxon>ecological metagenomes</taxon>
    </lineage>
</organism>
<evidence type="ECO:0000256" key="6">
    <source>
        <dbReference type="ARBA" id="ARBA00022598"/>
    </source>
</evidence>
<dbReference type="GO" id="GO:0005737">
    <property type="term" value="C:cytoplasm"/>
    <property type="evidence" value="ECO:0007669"/>
    <property type="project" value="UniProtKB-SubCell"/>
</dbReference>
<dbReference type="InterPro" id="IPR004154">
    <property type="entry name" value="Anticodon-bd"/>
</dbReference>
<dbReference type="PANTHER" id="PTHR43707">
    <property type="entry name" value="HISTIDYL-TRNA SYNTHETASE"/>
    <property type="match status" value="1"/>
</dbReference>
<dbReference type="PANTHER" id="PTHR43707:SF1">
    <property type="entry name" value="HISTIDINE--TRNA LIGASE, MITOCHONDRIAL-RELATED"/>
    <property type="match status" value="1"/>
</dbReference>
<dbReference type="PIRSF" id="PIRSF001549">
    <property type="entry name" value="His-tRNA_synth"/>
    <property type="match status" value="1"/>
</dbReference>
<keyword evidence="10 14" id="KW-0030">Aminoacyl-tRNA synthetase</keyword>
<dbReference type="EMBL" id="UOFI01000199">
    <property type="protein sequence ID" value="VAW70527.1"/>
    <property type="molecule type" value="Genomic_DNA"/>
</dbReference>
<dbReference type="InterPro" id="IPR045864">
    <property type="entry name" value="aa-tRNA-synth_II/BPL/LPL"/>
</dbReference>
<feature type="domain" description="Aminoacyl-transfer RNA synthetases class-II family profile" evidence="13">
    <location>
        <begin position="44"/>
        <end position="366"/>
    </location>
</feature>
<evidence type="ECO:0000256" key="12">
    <source>
        <dbReference type="ARBA" id="ARBA00047639"/>
    </source>
</evidence>
<comment type="subcellular location">
    <subcellularLocation>
        <location evidence="1">Cytoplasm</location>
    </subcellularLocation>
</comment>
<dbReference type="EC" id="6.1.1.21" evidence="4"/>
<evidence type="ECO:0000313" key="14">
    <source>
        <dbReference type="EMBL" id="VAW70527.1"/>
    </source>
</evidence>
<dbReference type="InterPro" id="IPR015807">
    <property type="entry name" value="His-tRNA-ligase"/>
</dbReference>